<dbReference type="InterPro" id="IPR050148">
    <property type="entry name" value="Terpene_synthase-like"/>
</dbReference>
<keyword evidence="4" id="KW-0456">Lyase</keyword>
<dbReference type="EMBL" id="PJQY01000212">
    <property type="protein sequence ID" value="PQQ15905.1"/>
    <property type="molecule type" value="Genomic_DNA"/>
</dbReference>
<evidence type="ECO:0000256" key="4">
    <source>
        <dbReference type="ARBA" id="ARBA00023239"/>
    </source>
</evidence>
<evidence type="ECO:0000256" key="2">
    <source>
        <dbReference type="ARBA" id="ARBA00022723"/>
    </source>
</evidence>
<accession>A0A314Z6Y2</accession>
<dbReference type="GO" id="GO:0009507">
    <property type="term" value="C:chloroplast"/>
    <property type="evidence" value="ECO:0007669"/>
    <property type="project" value="TreeGrafter"/>
</dbReference>
<dbReference type="AlphaFoldDB" id="A0A314Z6Y2"/>
<dbReference type="PANTHER" id="PTHR31739:SF3">
    <property type="entry name" value="ENT-KAUR-16-ENE SYNTHASE, CHLOROPLASTIC"/>
    <property type="match status" value="1"/>
</dbReference>
<dbReference type="GO" id="GO:0009686">
    <property type="term" value="P:gibberellin biosynthetic process"/>
    <property type="evidence" value="ECO:0007669"/>
    <property type="project" value="TreeGrafter"/>
</dbReference>
<sequence length="83" mass="9389">MSWAKSAFLTTVVDDFFDIGGSEEELSVFLVFNRRWDVNASVDCCSEHVQIRFSAVRSIISEIGVEAFKWQGRSVTNHVIETS</sequence>
<dbReference type="Proteomes" id="UP000250321">
    <property type="component" value="Unassembled WGS sequence"/>
</dbReference>
<dbReference type="GO" id="GO:0010333">
    <property type="term" value="F:terpene synthase activity"/>
    <property type="evidence" value="ECO:0007669"/>
    <property type="project" value="InterPro"/>
</dbReference>
<dbReference type="GO" id="GO:0000287">
    <property type="term" value="F:magnesium ion binding"/>
    <property type="evidence" value="ECO:0007669"/>
    <property type="project" value="InterPro"/>
</dbReference>
<dbReference type="STRING" id="2094558.A0A314Z6Y2"/>
<dbReference type="InterPro" id="IPR005630">
    <property type="entry name" value="Terpene_synthase_metal-bd"/>
</dbReference>
<reference evidence="6 7" key="1">
    <citation type="submission" date="2018-02" db="EMBL/GenBank/DDBJ databases">
        <title>Draft genome of wild Prunus yedoensis var. nudiflora.</title>
        <authorList>
            <person name="Baek S."/>
            <person name="Kim J.-H."/>
            <person name="Choi K."/>
            <person name="Kim G.-B."/>
            <person name="Cho A."/>
            <person name="Jang H."/>
            <person name="Shin C.-H."/>
            <person name="Yu H.-J."/>
            <person name="Mun J.-H."/>
        </authorList>
    </citation>
    <scope>NUCLEOTIDE SEQUENCE [LARGE SCALE GENOMIC DNA]</scope>
    <source>
        <strain evidence="7">cv. Jeju island</strain>
        <tissue evidence="6">Leaf</tissue>
    </source>
</reference>
<protein>
    <submittedName>
        <fullName evidence="6">Ent-kaur-16-ene synthase chloroplastic-like</fullName>
    </submittedName>
</protein>
<dbReference type="InterPro" id="IPR008949">
    <property type="entry name" value="Isoprenoid_synthase_dom_sf"/>
</dbReference>
<evidence type="ECO:0000256" key="1">
    <source>
        <dbReference type="ARBA" id="ARBA00001946"/>
    </source>
</evidence>
<proteinExistence type="predicted"/>
<comment type="caution">
    <text evidence="6">The sequence shown here is derived from an EMBL/GenBank/DDBJ whole genome shotgun (WGS) entry which is preliminary data.</text>
</comment>
<keyword evidence="3" id="KW-0460">Magnesium</keyword>
<dbReference type="SUPFAM" id="SSF48576">
    <property type="entry name" value="Terpenoid synthases"/>
    <property type="match status" value="1"/>
</dbReference>
<evidence type="ECO:0000256" key="3">
    <source>
        <dbReference type="ARBA" id="ARBA00022842"/>
    </source>
</evidence>
<dbReference type="Gene3D" id="1.10.600.10">
    <property type="entry name" value="Farnesyl Diphosphate Synthase"/>
    <property type="match status" value="1"/>
</dbReference>
<dbReference type="OrthoDB" id="2343925at2759"/>
<comment type="cofactor">
    <cofactor evidence="1">
        <name>Mg(2+)</name>
        <dbReference type="ChEBI" id="CHEBI:18420"/>
    </cofactor>
</comment>
<evidence type="ECO:0000259" key="5">
    <source>
        <dbReference type="Pfam" id="PF03936"/>
    </source>
</evidence>
<evidence type="ECO:0000313" key="6">
    <source>
        <dbReference type="EMBL" id="PQQ15905.1"/>
    </source>
</evidence>
<gene>
    <name evidence="6" type="ORF">Pyn_39127</name>
</gene>
<feature type="domain" description="Terpene synthase metal-binding" evidence="5">
    <location>
        <begin position="1"/>
        <end position="81"/>
    </location>
</feature>
<keyword evidence="2" id="KW-0479">Metal-binding</keyword>
<evidence type="ECO:0000313" key="7">
    <source>
        <dbReference type="Proteomes" id="UP000250321"/>
    </source>
</evidence>
<dbReference type="Pfam" id="PF03936">
    <property type="entry name" value="Terpene_synth_C"/>
    <property type="match status" value="1"/>
</dbReference>
<name>A0A314Z6Y2_PRUYE</name>
<keyword evidence="7" id="KW-1185">Reference proteome</keyword>
<organism evidence="6 7">
    <name type="scientific">Prunus yedoensis var. nudiflora</name>
    <dbReference type="NCBI Taxonomy" id="2094558"/>
    <lineage>
        <taxon>Eukaryota</taxon>
        <taxon>Viridiplantae</taxon>
        <taxon>Streptophyta</taxon>
        <taxon>Embryophyta</taxon>
        <taxon>Tracheophyta</taxon>
        <taxon>Spermatophyta</taxon>
        <taxon>Magnoliopsida</taxon>
        <taxon>eudicotyledons</taxon>
        <taxon>Gunneridae</taxon>
        <taxon>Pentapetalae</taxon>
        <taxon>rosids</taxon>
        <taxon>fabids</taxon>
        <taxon>Rosales</taxon>
        <taxon>Rosaceae</taxon>
        <taxon>Amygdaloideae</taxon>
        <taxon>Amygdaleae</taxon>
        <taxon>Prunus</taxon>
    </lineage>
</organism>
<dbReference type="PANTHER" id="PTHR31739">
    <property type="entry name" value="ENT-COPALYL DIPHOSPHATE SYNTHASE, CHLOROPLASTIC"/>
    <property type="match status" value="1"/>
</dbReference>